<reference evidence="2 3" key="1">
    <citation type="submission" date="2020-06" db="EMBL/GenBank/DDBJ databases">
        <authorList>
            <person name="Li R."/>
            <person name="Bekaert M."/>
        </authorList>
    </citation>
    <scope>NUCLEOTIDE SEQUENCE [LARGE SCALE GENOMIC DNA]</scope>
    <source>
        <strain evidence="3">wild</strain>
    </source>
</reference>
<dbReference type="Proteomes" id="UP000507470">
    <property type="component" value="Unassembled WGS sequence"/>
</dbReference>
<dbReference type="SUPFAM" id="SSF101898">
    <property type="entry name" value="NHL repeat"/>
    <property type="match status" value="1"/>
</dbReference>
<evidence type="ECO:0000313" key="2">
    <source>
        <dbReference type="EMBL" id="CAC5373314.1"/>
    </source>
</evidence>
<dbReference type="Gene3D" id="2.120.10.30">
    <property type="entry name" value="TolB, C-terminal domain"/>
    <property type="match status" value="1"/>
</dbReference>
<protein>
    <recommendedName>
        <fullName evidence="4">TRIM2_3</fullName>
    </recommendedName>
</protein>
<proteinExistence type="predicted"/>
<dbReference type="OrthoDB" id="10039644at2759"/>
<evidence type="ECO:0000256" key="1">
    <source>
        <dbReference type="SAM" id="MobiDB-lite"/>
    </source>
</evidence>
<organism evidence="2 3">
    <name type="scientific">Mytilus coruscus</name>
    <name type="common">Sea mussel</name>
    <dbReference type="NCBI Taxonomy" id="42192"/>
    <lineage>
        <taxon>Eukaryota</taxon>
        <taxon>Metazoa</taxon>
        <taxon>Spiralia</taxon>
        <taxon>Lophotrochozoa</taxon>
        <taxon>Mollusca</taxon>
        <taxon>Bivalvia</taxon>
        <taxon>Autobranchia</taxon>
        <taxon>Pteriomorphia</taxon>
        <taxon>Mytilida</taxon>
        <taxon>Mytiloidea</taxon>
        <taxon>Mytilidae</taxon>
        <taxon>Mytilinae</taxon>
        <taxon>Mytilus</taxon>
    </lineage>
</organism>
<dbReference type="InterPro" id="IPR011042">
    <property type="entry name" value="6-blade_b-propeller_TolB-like"/>
</dbReference>
<evidence type="ECO:0000313" key="3">
    <source>
        <dbReference type="Proteomes" id="UP000507470"/>
    </source>
</evidence>
<feature type="compositionally biased region" description="Polar residues" evidence="1">
    <location>
        <begin position="10"/>
        <end position="24"/>
    </location>
</feature>
<dbReference type="AlphaFoldDB" id="A0A6J8ATB5"/>
<keyword evidence="3" id="KW-1185">Reference proteome</keyword>
<dbReference type="EMBL" id="CACVKT020001887">
    <property type="protein sequence ID" value="CAC5373314.1"/>
    <property type="molecule type" value="Genomic_DNA"/>
</dbReference>
<accession>A0A6J8ATB5</accession>
<feature type="region of interest" description="Disordered" evidence="1">
    <location>
        <begin position="1"/>
        <end position="24"/>
    </location>
</feature>
<gene>
    <name evidence="2" type="ORF">MCOR_11130</name>
</gene>
<sequence>MDMNKETSGSREAQVKSQDQSNINNLTMNNEKKIKINMKEVSDMIWLIDGKLIVVELCDKLSLPTPDGKLENKLYIPGAAFSVKQIYQDTIAIKYHHEQAINISNIENEIVTKVIILDEVCCGLSLSDNSLVVGLGDDEIRIIDLEGNTLKVIYSDYDGNAVNCVDGSGKQIWQYTQNLERQWEIYTDTYGNIIVVDHDSHRIKVISKDWQDSKVLLSDGLANPSCIYLQHNDSSGFTCDFDGKYLTKLNLSPG</sequence>
<evidence type="ECO:0008006" key="4">
    <source>
        <dbReference type="Google" id="ProtNLM"/>
    </source>
</evidence>
<name>A0A6J8ATB5_MYTCO</name>